<keyword evidence="5" id="KW-0949">S-adenosyl-L-methionine</keyword>
<dbReference type="GO" id="GO:0046872">
    <property type="term" value="F:metal ion binding"/>
    <property type="evidence" value="ECO:0007669"/>
    <property type="project" value="UniProtKB-KW"/>
</dbReference>
<gene>
    <name evidence="15" type="primary">miaB</name>
    <name evidence="15" type="ORF">CVV26_00235</name>
</gene>
<dbReference type="InterPro" id="IPR058240">
    <property type="entry name" value="rSAM_sf"/>
</dbReference>
<dbReference type="Pfam" id="PF04055">
    <property type="entry name" value="Radical_SAM"/>
    <property type="match status" value="1"/>
</dbReference>
<dbReference type="AlphaFoldDB" id="A0A2N1UP60"/>
<evidence type="ECO:0000256" key="6">
    <source>
        <dbReference type="ARBA" id="ARBA00022723"/>
    </source>
</evidence>
<organism evidence="15 16">
    <name type="scientific">Candidatus Kuenenbacteria bacterium HGW-Kuenenbacteria-1</name>
    <dbReference type="NCBI Taxonomy" id="2013812"/>
    <lineage>
        <taxon>Bacteria</taxon>
        <taxon>Candidatus Kueneniibacteriota</taxon>
    </lineage>
</organism>
<comment type="function">
    <text evidence="2">Catalyzes the methylthiolation of N6-(dimethylallyl)adenosine (i(6)A), leading to the formation of 2-methylthio-N6-(dimethylallyl)adenosine (ms(2)i(6)A) at position 37 in tRNAs that read codons beginning with uridine.</text>
</comment>
<dbReference type="SMART" id="SM00729">
    <property type="entry name" value="Elp3"/>
    <property type="match status" value="1"/>
</dbReference>
<evidence type="ECO:0000256" key="10">
    <source>
        <dbReference type="ARBA" id="ARBA00068570"/>
    </source>
</evidence>
<dbReference type="InterPro" id="IPR006638">
    <property type="entry name" value="Elp3/MiaA/NifB-like_rSAM"/>
</dbReference>
<proteinExistence type="predicted"/>
<dbReference type="InterPro" id="IPR007197">
    <property type="entry name" value="rSAM"/>
</dbReference>
<dbReference type="InterPro" id="IPR038135">
    <property type="entry name" value="Methylthiotransferase_N_sf"/>
</dbReference>
<dbReference type="PROSITE" id="PS51918">
    <property type="entry name" value="RADICAL_SAM"/>
    <property type="match status" value="1"/>
</dbReference>
<reference evidence="15 16" key="1">
    <citation type="journal article" date="2017" name="ISME J.">
        <title>Potential for microbial H2 and metal transformations associated with novel bacteria and archaea in deep terrestrial subsurface sediments.</title>
        <authorList>
            <person name="Hernsdorf A.W."/>
            <person name="Amano Y."/>
            <person name="Miyakawa K."/>
            <person name="Ise K."/>
            <person name="Suzuki Y."/>
            <person name="Anantharaman K."/>
            <person name="Probst A."/>
            <person name="Burstein D."/>
            <person name="Thomas B.C."/>
            <person name="Banfield J.F."/>
        </authorList>
    </citation>
    <scope>NUCLEOTIDE SEQUENCE [LARGE SCALE GENOMIC DNA]</scope>
    <source>
        <strain evidence="15">HGW-Kuenenbacteria-1</strain>
    </source>
</reference>
<dbReference type="PANTHER" id="PTHR43020:SF2">
    <property type="entry name" value="MITOCHONDRIAL TRNA METHYLTHIOTRANSFERASE CDK5RAP1"/>
    <property type="match status" value="1"/>
</dbReference>
<dbReference type="EC" id="2.8.4.3" evidence="9"/>
<dbReference type="InterPro" id="IPR023404">
    <property type="entry name" value="rSAM_horseshoe"/>
</dbReference>
<evidence type="ECO:0000256" key="11">
    <source>
        <dbReference type="ARBA" id="ARBA00080698"/>
    </source>
</evidence>
<evidence type="ECO:0000256" key="8">
    <source>
        <dbReference type="ARBA" id="ARBA00023014"/>
    </source>
</evidence>
<keyword evidence="7" id="KW-0408">Iron</keyword>
<dbReference type="InterPro" id="IPR005839">
    <property type="entry name" value="Methylthiotransferase"/>
</dbReference>
<evidence type="ECO:0000313" key="16">
    <source>
        <dbReference type="Proteomes" id="UP000233414"/>
    </source>
</evidence>
<dbReference type="PROSITE" id="PS01278">
    <property type="entry name" value="MTTASE_RADICAL"/>
    <property type="match status" value="1"/>
</dbReference>
<dbReference type="NCBIfam" id="TIGR01574">
    <property type="entry name" value="miaB-methiolase"/>
    <property type="match status" value="1"/>
</dbReference>
<dbReference type="Gene3D" id="3.40.50.12160">
    <property type="entry name" value="Methylthiotransferase, N-terminal domain"/>
    <property type="match status" value="1"/>
</dbReference>
<evidence type="ECO:0000313" key="15">
    <source>
        <dbReference type="EMBL" id="PKL72683.1"/>
    </source>
</evidence>
<dbReference type="NCBIfam" id="TIGR00089">
    <property type="entry name" value="MiaB/RimO family radical SAM methylthiotransferase"/>
    <property type="match status" value="1"/>
</dbReference>
<evidence type="ECO:0000256" key="3">
    <source>
        <dbReference type="ARBA" id="ARBA00022485"/>
    </source>
</evidence>
<dbReference type="SFLD" id="SFLDS00029">
    <property type="entry name" value="Radical_SAM"/>
    <property type="match status" value="1"/>
</dbReference>
<dbReference type="Gene3D" id="3.80.30.20">
    <property type="entry name" value="tm_1862 like domain"/>
    <property type="match status" value="1"/>
</dbReference>
<dbReference type="PROSITE" id="PS51449">
    <property type="entry name" value="MTTASE_N"/>
    <property type="match status" value="1"/>
</dbReference>
<dbReference type="PANTHER" id="PTHR43020">
    <property type="entry name" value="CDK5 REGULATORY SUBUNIT-ASSOCIATED PROTEIN 1"/>
    <property type="match status" value="1"/>
</dbReference>
<evidence type="ECO:0000256" key="12">
    <source>
        <dbReference type="ARBA" id="ARBA00081141"/>
    </source>
</evidence>
<dbReference type="GO" id="GO:0035597">
    <property type="term" value="F:tRNA-2-methylthio-N(6)-dimethylallyladenosine(37) synthase activity"/>
    <property type="evidence" value="ECO:0007669"/>
    <property type="project" value="UniProtKB-EC"/>
</dbReference>
<dbReference type="SFLD" id="SFLDG01082">
    <property type="entry name" value="B12-binding_domain_containing"/>
    <property type="match status" value="1"/>
</dbReference>
<evidence type="ECO:0000256" key="5">
    <source>
        <dbReference type="ARBA" id="ARBA00022691"/>
    </source>
</evidence>
<accession>A0A2N1UP60</accession>
<sequence>MFYKIITFGCQMNISDSERITTVLEKMKYQPTLDENKANLILINCCSVKQKAIDRIFGQEKNFAKLKKKNPSLIIALTGCILKKDKKKFKNKVDLIFDIRELSQLKSILLSFQTKSDSPSNKVKESLNPFGKINSANYFHIKPSYSNKTIAYVPIMTGCNNFCSYCIVPYTRGREISRSSEEILKEIKNLIKKERKEIILLGQNVNSYKSNVKCQMSNVKTTSKKSKFINFPSLLKMINEISGDFKISFMTSHPKDMSNELINTMAKCEKIKKELHLPVQSGDNEILKKMNRKYTVKNYLNLVQKIRKKIPKIFISTDIIVGFPGETKKQFENTVKLCKKIKFNKAFISQYSPRAETVAFKLKNDVSKEEKKKRWKILNEIINKN</sequence>
<evidence type="ECO:0000256" key="7">
    <source>
        <dbReference type="ARBA" id="ARBA00023004"/>
    </source>
</evidence>
<dbReference type="Proteomes" id="UP000233414">
    <property type="component" value="Unassembled WGS sequence"/>
</dbReference>
<protein>
    <recommendedName>
        <fullName evidence="10">tRNA-2-methylthio-N(6)-dimethylallyladenosine synthase</fullName>
        <ecNumber evidence="9">2.8.4.3</ecNumber>
    </recommendedName>
    <alternativeName>
        <fullName evidence="12">(Dimethylallyl)adenosine tRNA methylthiotransferase MiaB</fullName>
    </alternativeName>
    <alternativeName>
        <fullName evidence="11">tRNA-i(6)A37 methylthiotransferase</fullName>
    </alternativeName>
</protein>
<keyword evidence="4 15" id="KW-0808">Transferase</keyword>
<dbReference type="GO" id="GO:0005829">
    <property type="term" value="C:cytosol"/>
    <property type="evidence" value="ECO:0007669"/>
    <property type="project" value="TreeGrafter"/>
</dbReference>
<dbReference type="EMBL" id="PGYQ01000001">
    <property type="protein sequence ID" value="PKL72683.1"/>
    <property type="molecule type" value="Genomic_DNA"/>
</dbReference>
<evidence type="ECO:0000259" key="13">
    <source>
        <dbReference type="PROSITE" id="PS51449"/>
    </source>
</evidence>
<dbReference type="InterPro" id="IPR013848">
    <property type="entry name" value="Methylthiotransferase_N"/>
</dbReference>
<evidence type="ECO:0000256" key="1">
    <source>
        <dbReference type="ARBA" id="ARBA00001966"/>
    </source>
</evidence>
<dbReference type="SFLD" id="SFLDG01061">
    <property type="entry name" value="methylthiotransferase"/>
    <property type="match status" value="1"/>
</dbReference>
<feature type="domain" description="Radical SAM core" evidence="14">
    <location>
        <begin position="145"/>
        <end position="385"/>
    </location>
</feature>
<evidence type="ECO:0000256" key="9">
    <source>
        <dbReference type="ARBA" id="ARBA00033765"/>
    </source>
</evidence>
<evidence type="ECO:0000256" key="2">
    <source>
        <dbReference type="ARBA" id="ARBA00003234"/>
    </source>
</evidence>
<comment type="cofactor">
    <cofactor evidence="1">
        <name>[4Fe-4S] cluster</name>
        <dbReference type="ChEBI" id="CHEBI:49883"/>
    </cofactor>
</comment>
<feature type="domain" description="MTTase N-terminal" evidence="13">
    <location>
        <begin position="1"/>
        <end position="114"/>
    </location>
</feature>
<dbReference type="GO" id="GO:0051539">
    <property type="term" value="F:4 iron, 4 sulfur cluster binding"/>
    <property type="evidence" value="ECO:0007669"/>
    <property type="project" value="UniProtKB-KW"/>
</dbReference>
<evidence type="ECO:0000259" key="14">
    <source>
        <dbReference type="PROSITE" id="PS51918"/>
    </source>
</evidence>
<comment type="caution">
    <text evidence="15">The sequence shown here is derived from an EMBL/GenBank/DDBJ whole genome shotgun (WGS) entry which is preliminary data.</text>
</comment>
<evidence type="ECO:0000256" key="4">
    <source>
        <dbReference type="ARBA" id="ARBA00022679"/>
    </source>
</evidence>
<keyword evidence="3" id="KW-0004">4Fe-4S</keyword>
<dbReference type="InterPro" id="IPR020612">
    <property type="entry name" value="Methylthiotransferase_CS"/>
</dbReference>
<keyword evidence="8" id="KW-0411">Iron-sulfur</keyword>
<dbReference type="SUPFAM" id="SSF102114">
    <property type="entry name" value="Radical SAM enzymes"/>
    <property type="match status" value="1"/>
</dbReference>
<keyword evidence="6" id="KW-0479">Metal-binding</keyword>
<dbReference type="FunFam" id="3.40.50.12160:FF:000003">
    <property type="entry name" value="CDK5 regulatory subunit-associated protein 1"/>
    <property type="match status" value="1"/>
</dbReference>
<dbReference type="Pfam" id="PF00919">
    <property type="entry name" value="UPF0004"/>
    <property type="match status" value="1"/>
</dbReference>
<dbReference type="FunFam" id="3.80.30.20:FF:000001">
    <property type="entry name" value="tRNA-2-methylthio-N(6)-dimethylallyladenosine synthase 2"/>
    <property type="match status" value="1"/>
</dbReference>
<name>A0A2N1UP60_9BACT</name>